<dbReference type="InterPro" id="IPR032675">
    <property type="entry name" value="LRR_dom_sf"/>
</dbReference>
<dbReference type="STRING" id="4555.A0A368RU93"/>
<evidence type="ECO:0000259" key="2">
    <source>
        <dbReference type="PROSITE" id="PS50181"/>
    </source>
</evidence>
<evidence type="ECO:0000256" key="1">
    <source>
        <dbReference type="SAM" id="MobiDB-lite"/>
    </source>
</evidence>
<feature type="region of interest" description="Disordered" evidence="1">
    <location>
        <begin position="25"/>
        <end position="57"/>
    </location>
</feature>
<organism evidence="3">
    <name type="scientific">Setaria italica</name>
    <name type="common">Foxtail millet</name>
    <name type="synonym">Panicum italicum</name>
    <dbReference type="NCBI Taxonomy" id="4555"/>
    <lineage>
        <taxon>Eukaryota</taxon>
        <taxon>Viridiplantae</taxon>
        <taxon>Streptophyta</taxon>
        <taxon>Embryophyta</taxon>
        <taxon>Tracheophyta</taxon>
        <taxon>Spermatophyta</taxon>
        <taxon>Magnoliopsida</taxon>
        <taxon>Liliopsida</taxon>
        <taxon>Poales</taxon>
        <taxon>Poaceae</taxon>
        <taxon>PACMAD clade</taxon>
        <taxon>Panicoideae</taxon>
        <taxon>Panicodae</taxon>
        <taxon>Paniceae</taxon>
        <taxon>Cenchrinae</taxon>
        <taxon>Setaria</taxon>
    </lineage>
</organism>
<dbReference type="PANTHER" id="PTHR34223:SF99">
    <property type="entry name" value="OS04G0440200 PROTEIN"/>
    <property type="match status" value="1"/>
</dbReference>
<dbReference type="Gene3D" id="3.80.10.10">
    <property type="entry name" value="Ribonuclease Inhibitor"/>
    <property type="match status" value="1"/>
</dbReference>
<dbReference type="InterPro" id="IPR036047">
    <property type="entry name" value="F-box-like_dom_sf"/>
</dbReference>
<feature type="domain" description="F-box" evidence="2">
    <location>
        <begin position="54"/>
        <end position="90"/>
    </location>
</feature>
<reference evidence="3" key="2">
    <citation type="submission" date="2015-07" db="EMBL/GenBank/DDBJ databases">
        <authorList>
            <person name="Noorani M."/>
        </authorList>
    </citation>
    <scope>NUCLEOTIDE SEQUENCE</scope>
    <source>
        <strain evidence="3">Yugu1</strain>
    </source>
</reference>
<evidence type="ECO:0000313" key="3">
    <source>
        <dbReference type="EMBL" id="RCV33739.1"/>
    </source>
</evidence>
<dbReference type="EMBL" id="CM003534">
    <property type="protein sequence ID" value="RCV33739.1"/>
    <property type="molecule type" value="Genomic_DNA"/>
</dbReference>
<feature type="compositionally biased region" description="Basic and acidic residues" evidence="1">
    <location>
        <begin position="25"/>
        <end position="40"/>
    </location>
</feature>
<gene>
    <name evidence="3" type="ORF">SETIT_7G106500v2</name>
</gene>
<sequence length="209" mass="23651">MRPPPFGGNWQARTPSPGYARILIRDGREGEPPRSERPVRMENYGGTHDAAGGGDRLSQLPDSLLHSVLSRLGSRQVVQTCVLSRRWRQLWRAARTIDLDDRARFVSTAIPANRSDAGWLYERENVYDRMSRHTTHLRWVRRGLACSPAALDVLIRDGHCRIALAAAAPGCPRLTRMRLDNVTLNDDFMARLDALFPALEDLDLRDCRV</sequence>
<reference evidence="3" key="1">
    <citation type="journal article" date="2012" name="Nat. Biotechnol.">
        <title>Reference genome sequence of the model plant Setaria.</title>
        <authorList>
            <person name="Bennetzen J.L."/>
            <person name="Schmutz J."/>
            <person name="Wang H."/>
            <person name="Percifield R."/>
            <person name="Hawkins J."/>
            <person name="Pontaroli A.C."/>
            <person name="Estep M."/>
            <person name="Feng L."/>
            <person name="Vaughn J.N."/>
            <person name="Grimwood J."/>
            <person name="Jenkins J."/>
            <person name="Barry K."/>
            <person name="Lindquist E."/>
            <person name="Hellsten U."/>
            <person name="Deshpande S."/>
            <person name="Wang X."/>
            <person name="Wu X."/>
            <person name="Mitros T."/>
            <person name="Triplett J."/>
            <person name="Yang X."/>
            <person name="Ye C.Y."/>
            <person name="Mauro-Herrera M."/>
            <person name="Wang L."/>
            <person name="Li P."/>
            <person name="Sharma M."/>
            <person name="Sharma R."/>
            <person name="Ronald P.C."/>
            <person name="Panaud O."/>
            <person name="Kellogg E.A."/>
            <person name="Brutnell T.P."/>
            <person name="Doust A.N."/>
            <person name="Tuskan G.A."/>
            <person name="Rokhsar D."/>
            <person name="Devos K.M."/>
        </authorList>
    </citation>
    <scope>NUCLEOTIDE SEQUENCE [LARGE SCALE GENOMIC DNA]</scope>
    <source>
        <strain evidence="3">Yugu1</strain>
    </source>
</reference>
<protein>
    <recommendedName>
        <fullName evidence="2">F-box domain-containing protein</fullName>
    </recommendedName>
</protein>
<dbReference type="OrthoDB" id="677997at2759"/>
<dbReference type="InterPro" id="IPR053781">
    <property type="entry name" value="F-box_AtFBL13-like"/>
</dbReference>
<dbReference type="InterPro" id="IPR053197">
    <property type="entry name" value="F-box_SCFL_complex_component"/>
</dbReference>
<dbReference type="PANTHER" id="PTHR34223">
    <property type="entry name" value="OS11G0201299 PROTEIN"/>
    <property type="match status" value="1"/>
</dbReference>
<dbReference type="AlphaFoldDB" id="A0A368RU93"/>
<dbReference type="Pfam" id="PF00646">
    <property type="entry name" value="F-box"/>
    <property type="match status" value="1"/>
</dbReference>
<dbReference type="SUPFAM" id="SSF81383">
    <property type="entry name" value="F-box domain"/>
    <property type="match status" value="1"/>
</dbReference>
<accession>A0A368RU93</accession>
<dbReference type="PROSITE" id="PS50181">
    <property type="entry name" value="FBOX"/>
    <property type="match status" value="1"/>
</dbReference>
<dbReference type="InterPro" id="IPR001810">
    <property type="entry name" value="F-box_dom"/>
</dbReference>
<name>A0A368RU93_SETIT</name>
<proteinExistence type="predicted"/>
<dbReference type="CDD" id="cd22160">
    <property type="entry name" value="F-box_AtFBL13-like"/>
    <property type="match status" value="1"/>
</dbReference>